<keyword evidence="9" id="KW-1185">Reference proteome</keyword>
<name>G5GET5_9FIRM</name>
<feature type="region of interest" description="Disordered" evidence="7">
    <location>
        <begin position="97"/>
        <end position="154"/>
    </location>
</feature>
<comment type="caution">
    <text evidence="8">The sequence shown here is derived from an EMBL/GenBank/DDBJ whole genome shotgun (WGS) entry which is preliminary data.</text>
</comment>
<proteinExistence type="inferred from homology"/>
<comment type="similarity">
    <text evidence="2">Belongs to the ribonuclease N1/T1 family.</text>
</comment>
<sequence length="265" mass="29608">MYSNDIIKQIKRILSKFLWWQPVTILLLMFVIGLSSFAAPGSYKNLYSSSSSNKPEQLSNTYVLGQEDFTKEAKSAQTDALFSDDSLDQDVVEKYTSDTDVQQENENSENRQETQDMPASEETSAEAQSTSTQAQETGLSSDAQAGQESAVSVKEDGNYISKEEVALYIHTYNKLPNNYITKKLAEQEGWRADGGNLDSALPGMCIGGGSFGNYEGKLPQANNRKYFECDIDYDGGIRNSKRLVYSNDGLIFYTEDGYNTFEQLY</sequence>
<keyword evidence="4" id="KW-0964">Secreted</keyword>
<organism evidence="8 9">
    <name type="scientific">Johnsonella ignava ATCC 51276</name>
    <dbReference type="NCBI Taxonomy" id="679200"/>
    <lineage>
        <taxon>Bacteria</taxon>
        <taxon>Bacillati</taxon>
        <taxon>Bacillota</taxon>
        <taxon>Clostridia</taxon>
        <taxon>Lachnospirales</taxon>
        <taxon>Lachnospiraceae</taxon>
        <taxon>Johnsonella</taxon>
    </lineage>
</organism>
<evidence type="ECO:0000256" key="3">
    <source>
        <dbReference type="ARBA" id="ARBA00022214"/>
    </source>
</evidence>
<evidence type="ECO:0000256" key="2">
    <source>
        <dbReference type="ARBA" id="ARBA00009006"/>
    </source>
</evidence>
<evidence type="ECO:0000256" key="6">
    <source>
        <dbReference type="ARBA" id="ARBA00022801"/>
    </source>
</evidence>
<gene>
    <name evidence="8" type="ORF">HMPREF9333_00073</name>
</gene>
<evidence type="ECO:0000256" key="1">
    <source>
        <dbReference type="ARBA" id="ARBA00004613"/>
    </source>
</evidence>
<reference evidence="8 9" key="1">
    <citation type="submission" date="2011-08" db="EMBL/GenBank/DDBJ databases">
        <title>The Genome Sequence of Johnsonella ignava ATCC 51276.</title>
        <authorList>
            <consortium name="The Broad Institute Genome Sequencing Platform"/>
            <person name="Earl A."/>
            <person name="Ward D."/>
            <person name="Feldgarden M."/>
            <person name="Gevers D."/>
            <person name="Izard J."/>
            <person name="Blanton J.M."/>
            <person name="Baranova O.V."/>
            <person name="Dewhirst F.E."/>
            <person name="Young S.K."/>
            <person name="Zeng Q."/>
            <person name="Gargeya S."/>
            <person name="Fitzgerald M."/>
            <person name="Haas B."/>
            <person name="Abouelleil A."/>
            <person name="Alvarado L."/>
            <person name="Arachchi H.M."/>
            <person name="Berlin A."/>
            <person name="Brown A."/>
            <person name="Chapman S.B."/>
            <person name="Chen Z."/>
            <person name="Dunbar C."/>
            <person name="Freedman E."/>
            <person name="Gearin G."/>
            <person name="Gellesch M."/>
            <person name="Goldberg J."/>
            <person name="Griggs A."/>
            <person name="Gujja S."/>
            <person name="Heiman D."/>
            <person name="Howarth C."/>
            <person name="Larson L."/>
            <person name="Lui A."/>
            <person name="MacDonald P.J.P."/>
            <person name="Montmayeur A."/>
            <person name="Murphy C."/>
            <person name="Neiman D."/>
            <person name="Pearson M."/>
            <person name="Priest M."/>
            <person name="Roberts A."/>
            <person name="Saif S."/>
            <person name="Shea T."/>
            <person name="Shenoy N."/>
            <person name="Sisk P."/>
            <person name="Stolte C."/>
            <person name="Sykes S."/>
            <person name="Wortman J."/>
            <person name="Nusbaum C."/>
            <person name="Birren B."/>
        </authorList>
    </citation>
    <scope>NUCLEOTIDE SEQUENCE [LARGE SCALE GENOMIC DNA]</scope>
    <source>
        <strain evidence="8 9">ATCC 51276</strain>
    </source>
</reference>
<feature type="compositionally biased region" description="Low complexity" evidence="7">
    <location>
        <begin position="120"/>
        <end position="137"/>
    </location>
</feature>
<dbReference type="EMBL" id="ACZL01000003">
    <property type="protein sequence ID" value="EHI56626.1"/>
    <property type="molecule type" value="Genomic_DNA"/>
</dbReference>
<dbReference type="Proteomes" id="UP000003011">
    <property type="component" value="Unassembled WGS sequence"/>
</dbReference>
<comment type="subcellular location">
    <subcellularLocation>
        <location evidence="1">Secreted</location>
    </subcellularLocation>
</comment>
<dbReference type="STRING" id="679200.HMPREF9333_00073"/>
<dbReference type="Gene3D" id="3.10.450.30">
    <property type="entry name" value="Microbial ribonucleases"/>
    <property type="match status" value="1"/>
</dbReference>
<dbReference type="RefSeq" id="WP_005538994.1">
    <property type="nucleotide sequence ID" value="NZ_JH378829.1"/>
</dbReference>
<evidence type="ECO:0000256" key="5">
    <source>
        <dbReference type="ARBA" id="ARBA00022722"/>
    </source>
</evidence>
<feature type="compositionally biased region" description="Polar residues" evidence="7">
    <location>
        <begin position="138"/>
        <end position="150"/>
    </location>
</feature>
<accession>G5GET5</accession>
<dbReference type="AlphaFoldDB" id="G5GET5"/>
<evidence type="ECO:0000313" key="8">
    <source>
        <dbReference type="EMBL" id="EHI56626.1"/>
    </source>
</evidence>
<evidence type="ECO:0000313" key="9">
    <source>
        <dbReference type="Proteomes" id="UP000003011"/>
    </source>
</evidence>
<dbReference type="GO" id="GO:0003723">
    <property type="term" value="F:RNA binding"/>
    <property type="evidence" value="ECO:0007669"/>
    <property type="project" value="InterPro"/>
</dbReference>
<dbReference type="Pfam" id="PF00545">
    <property type="entry name" value="Ribonuclease"/>
    <property type="match status" value="1"/>
</dbReference>
<dbReference type="PATRIC" id="fig|679200.3.peg.79"/>
<protein>
    <recommendedName>
        <fullName evidence="3">Ribonuclease</fullName>
    </recommendedName>
</protein>
<dbReference type="GO" id="GO:0004521">
    <property type="term" value="F:RNA endonuclease activity"/>
    <property type="evidence" value="ECO:0007669"/>
    <property type="project" value="InterPro"/>
</dbReference>
<evidence type="ECO:0000256" key="7">
    <source>
        <dbReference type="SAM" id="MobiDB-lite"/>
    </source>
</evidence>
<keyword evidence="6" id="KW-0378">Hydrolase</keyword>
<dbReference type="InterPro" id="IPR001887">
    <property type="entry name" value="Barnase"/>
</dbReference>
<dbReference type="HOGENOM" id="CLU_104572_0_0_9"/>
<dbReference type="PRINTS" id="PR00117">
    <property type="entry name" value="BARNASE"/>
</dbReference>
<dbReference type="InterPro" id="IPR016191">
    <property type="entry name" value="Ribonuclease/ribotoxin"/>
</dbReference>
<dbReference type="eggNOG" id="COG4290">
    <property type="taxonomic scope" value="Bacteria"/>
</dbReference>
<dbReference type="SUPFAM" id="SSF53933">
    <property type="entry name" value="Microbial ribonucleases"/>
    <property type="match status" value="1"/>
</dbReference>
<keyword evidence="5" id="KW-0540">Nuclease</keyword>
<dbReference type="GO" id="GO:0016787">
    <property type="term" value="F:hydrolase activity"/>
    <property type="evidence" value="ECO:0007669"/>
    <property type="project" value="UniProtKB-KW"/>
</dbReference>
<evidence type="ECO:0000256" key="4">
    <source>
        <dbReference type="ARBA" id="ARBA00022525"/>
    </source>
</evidence>
<dbReference type="InterPro" id="IPR000026">
    <property type="entry name" value="N1-like"/>
</dbReference>
<dbReference type="GO" id="GO:0005576">
    <property type="term" value="C:extracellular region"/>
    <property type="evidence" value="ECO:0007669"/>
    <property type="project" value="UniProtKB-SubCell"/>
</dbReference>